<evidence type="ECO:0000313" key="2">
    <source>
        <dbReference type="Proteomes" id="UP000473699"/>
    </source>
</evidence>
<accession>A0A6L5Y9G8</accession>
<protein>
    <submittedName>
        <fullName evidence="1">Uncharacterized protein</fullName>
    </submittedName>
</protein>
<sequence>MEVKKLITAIWLIWFCVPAWARPEEIFRLEIPAEAGGMARAVRPDGQVKVLGKVLRVPTATRYPGYTASAWAEPGTVAATAVNAIHVTVSVEDEKGRIVSLVPAETIAPAAGTAAAFVIDCPAGTGLFGGWAPVVGDRARVRRADGTLRELTAAQLPEPGETLVVSVTEDPDGPYMIDFENRVGGEVRAYWRGGSKAIATVERPFRGVGRFSGSKFQRRSALRANHCGVICVSTSDVGDIGGFQIIPWEHSFSPEMKSAWEKTQWMIVRSIDGEKMTARAPLFKGVFTPGAQALEKLWDFWSTYGRRSLVMCRVDGGEWRRFDATAGKDDHAFDHITHLRVYAPFTREPGKKTRLGDFR</sequence>
<proteinExistence type="predicted"/>
<gene>
    <name evidence="1" type="ORF">FYJ74_02665</name>
</gene>
<reference evidence="1 2" key="1">
    <citation type="submission" date="2019-08" db="EMBL/GenBank/DDBJ databases">
        <title>In-depth cultivation of the pig gut microbiome towards novel bacterial diversity and tailored functional studies.</title>
        <authorList>
            <person name="Wylensek D."/>
            <person name="Hitch T.C.A."/>
            <person name="Clavel T."/>
        </authorList>
    </citation>
    <scope>NUCLEOTIDE SEQUENCE [LARGE SCALE GENOMIC DNA]</scope>
    <source>
        <strain evidence="1 2">SM-530-WT-4B</strain>
    </source>
</reference>
<name>A0A6L5Y9G8_9BACT</name>
<dbReference type="RefSeq" id="WP_154528062.1">
    <property type="nucleotide sequence ID" value="NZ_VUNH01000002.1"/>
</dbReference>
<evidence type="ECO:0000313" key="1">
    <source>
        <dbReference type="EMBL" id="MST54954.1"/>
    </source>
</evidence>
<comment type="caution">
    <text evidence="1">The sequence shown here is derived from an EMBL/GenBank/DDBJ whole genome shotgun (WGS) entry which is preliminary data.</text>
</comment>
<dbReference type="AlphaFoldDB" id="A0A6L5Y9G8"/>
<organism evidence="1 2">
    <name type="scientific">Pyramidobacter porci</name>
    <dbReference type="NCBI Taxonomy" id="2605789"/>
    <lineage>
        <taxon>Bacteria</taxon>
        <taxon>Thermotogati</taxon>
        <taxon>Synergistota</taxon>
        <taxon>Synergistia</taxon>
        <taxon>Synergistales</taxon>
        <taxon>Dethiosulfovibrionaceae</taxon>
        <taxon>Pyramidobacter</taxon>
    </lineage>
</organism>
<dbReference type="EMBL" id="VUNH01000002">
    <property type="protein sequence ID" value="MST54954.1"/>
    <property type="molecule type" value="Genomic_DNA"/>
</dbReference>
<dbReference type="Proteomes" id="UP000473699">
    <property type="component" value="Unassembled WGS sequence"/>
</dbReference>
<keyword evidence="2" id="KW-1185">Reference proteome</keyword>